<dbReference type="CDD" id="cd05466">
    <property type="entry name" value="PBP2_LTTR_substrate"/>
    <property type="match status" value="1"/>
</dbReference>
<keyword evidence="2" id="KW-0805">Transcription regulation</keyword>
<gene>
    <name evidence="6" type="ORF">EI42_02418</name>
</gene>
<dbReference type="InterPro" id="IPR036388">
    <property type="entry name" value="WH-like_DNA-bd_sf"/>
</dbReference>
<comment type="caution">
    <text evidence="6">The sequence shown here is derived from an EMBL/GenBank/DDBJ whole genome shotgun (WGS) entry which is preliminary data.</text>
</comment>
<keyword evidence="7" id="KW-1185">Reference proteome</keyword>
<sequence length="312" mass="35398">MPWRHQVGDGMEIRQLTYFLAAVETQNFRKAAELCYVAQSALSRQIAALEQELGVELFERKNKRIFLTPAGHEFAAYARQALEQLQQGQLSMARLQGEFSGTLRIACIEPLLSTLLYSLATHFHQQYPHIYLDVRVALTDEILTLVEQGEIDVGFLFDPLVRPELLVVQELFREPLQLLVPAQHPLTRVPAEEITIERIVSEPLLLLRSTFRLRRIIDRVLLQRGIAVQPIIEIDAVEGLKQLVRHGVGISLVTAAFVPVEQRDDGLAILPIVDVVEEFLFAITYRRVGPLPAVARRFVEMVLDSKLRLQGN</sequence>
<dbReference type="PANTHER" id="PTHR30419">
    <property type="entry name" value="HTH-TYPE TRANSCRIPTIONAL REGULATOR YBHD"/>
    <property type="match status" value="1"/>
</dbReference>
<evidence type="ECO:0000256" key="4">
    <source>
        <dbReference type="ARBA" id="ARBA00023163"/>
    </source>
</evidence>
<dbReference type="GO" id="GO:0003677">
    <property type="term" value="F:DNA binding"/>
    <property type="evidence" value="ECO:0007669"/>
    <property type="project" value="UniProtKB-KW"/>
</dbReference>
<evidence type="ECO:0000256" key="3">
    <source>
        <dbReference type="ARBA" id="ARBA00023125"/>
    </source>
</evidence>
<dbReference type="Gene3D" id="3.40.190.290">
    <property type="match status" value="1"/>
</dbReference>
<keyword evidence="4" id="KW-0804">Transcription</keyword>
<dbReference type="FunFam" id="1.10.10.10:FF:000001">
    <property type="entry name" value="LysR family transcriptional regulator"/>
    <property type="match status" value="1"/>
</dbReference>
<comment type="similarity">
    <text evidence="1">Belongs to the LysR transcriptional regulatory family.</text>
</comment>
<evidence type="ECO:0000259" key="5">
    <source>
        <dbReference type="PROSITE" id="PS50931"/>
    </source>
</evidence>
<name>A0A326UGA4_THEHA</name>
<dbReference type="AlphaFoldDB" id="A0A326UGA4"/>
<dbReference type="Pfam" id="PF03466">
    <property type="entry name" value="LysR_substrate"/>
    <property type="match status" value="1"/>
</dbReference>
<evidence type="ECO:0000313" key="6">
    <source>
        <dbReference type="EMBL" id="PZW30450.1"/>
    </source>
</evidence>
<dbReference type="SUPFAM" id="SSF53850">
    <property type="entry name" value="Periplasmic binding protein-like II"/>
    <property type="match status" value="1"/>
</dbReference>
<dbReference type="GO" id="GO:0005829">
    <property type="term" value="C:cytosol"/>
    <property type="evidence" value="ECO:0007669"/>
    <property type="project" value="TreeGrafter"/>
</dbReference>
<dbReference type="InterPro" id="IPR000847">
    <property type="entry name" value="LysR_HTH_N"/>
</dbReference>
<feature type="domain" description="HTH lysR-type" evidence="5">
    <location>
        <begin position="11"/>
        <end position="68"/>
    </location>
</feature>
<evidence type="ECO:0000313" key="7">
    <source>
        <dbReference type="Proteomes" id="UP000248806"/>
    </source>
</evidence>
<dbReference type="Proteomes" id="UP000248806">
    <property type="component" value="Unassembled WGS sequence"/>
</dbReference>
<dbReference type="Gene3D" id="1.10.10.10">
    <property type="entry name" value="Winged helix-like DNA-binding domain superfamily/Winged helix DNA-binding domain"/>
    <property type="match status" value="1"/>
</dbReference>
<evidence type="ECO:0000256" key="1">
    <source>
        <dbReference type="ARBA" id="ARBA00009437"/>
    </source>
</evidence>
<dbReference type="InterPro" id="IPR005119">
    <property type="entry name" value="LysR_subst-bd"/>
</dbReference>
<dbReference type="EMBL" id="QKUF01000007">
    <property type="protein sequence ID" value="PZW30450.1"/>
    <property type="molecule type" value="Genomic_DNA"/>
</dbReference>
<dbReference type="OrthoDB" id="9803735at2"/>
<keyword evidence="3" id="KW-0238">DNA-binding</keyword>
<evidence type="ECO:0000256" key="2">
    <source>
        <dbReference type="ARBA" id="ARBA00023015"/>
    </source>
</evidence>
<reference evidence="6 7" key="1">
    <citation type="submission" date="2018-06" db="EMBL/GenBank/DDBJ databases">
        <title>Genomic Encyclopedia of Archaeal and Bacterial Type Strains, Phase II (KMG-II): from individual species to whole genera.</title>
        <authorList>
            <person name="Goeker M."/>
        </authorList>
    </citation>
    <scope>NUCLEOTIDE SEQUENCE [LARGE SCALE GENOMIC DNA]</scope>
    <source>
        <strain evidence="6 7">ATCC BAA-1881</strain>
    </source>
</reference>
<dbReference type="PRINTS" id="PR00039">
    <property type="entry name" value="HTHLYSR"/>
</dbReference>
<organism evidence="6 7">
    <name type="scientific">Thermosporothrix hazakensis</name>
    <dbReference type="NCBI Taxonomy" id="644383"/>
    <lineage>
        <taxon>Bacteria</taxon>
        <taxon>Bacillati</taxon>
        <taxon>Chloroflexota</taxon>
        <taxon>Ktedonobacteria</taxon>
        <taxon>Ktedonobacterales</taxon>
        <taxon>Thermosporotrichaceae</taxon>
        <taxon>Thermosporothrix</taxon>
    </lineage>
</organism>
<dbReference type="Pfam" id="PF00126">
    <property type="entry name" value="HTH_1"/>
    <property type="match status" value="1"/>
</dbReference>
<dbReference type="PROSITE" id="PS50931">
    <property type="entry name" value="HTH_LYSR"/>
    <property type="match status" value="1"/>
</dbReference>
<dbReference type="SUPFAM" id="SSF46785">
    <property type="entry name" value="Winged helix' DNA-binding domain"/>
    <property type="match status" value="1"/>
</dbReference>
<protein>
    <submittedName>
        <fullName evidence="6">LysR family cyn operon transcriptional activator</fullName>
    </submittedName>
</protein>
<dbReference type="GO" id="GO:0003700">
    <property type="term" value="F:DNA-binding transcription factor activity"/>
    <property type="evidence" value="ECO:0007669"/>
    <property type="project" value="InterPro"/>
</dbReference>
<dbReference type="InterPro" id="IPR036390">
    <property type="entry name" value="WH_DNA-bd_sf"/>
</dbReference>
<proteinExistence type="inferred from homology"/>
<dbReference type="InterPro" id="IPR050950">
    <property type="entry name" value="HTH-type_LysR_regulators"/>
</dbReference>
<accession>A0A326UGA4</accession>